<dbReference type="InterPro" id="IPR050238">
    <property type="entry name" value="DNA_Rep/Repair_Clamp_Loader"/>
</dbReference>
<dbReference type="InterPro" id="IPR027417">
    <property type="entry name" value="P-loop_NTPase"/>
</dbReference>
<comment type="catalytic activity">
    <reaction evidence="7">
        <text>DNA(n) + a 2'-deoxyribonucleoside 5'-triphosphate = DNA(n+1) + diphosphate</text>
        <dbReference type="Rhea" id="RHEA:22508"/>
        <dbReference type="Rhea" id="RHEA-COMP:17339"/>
        <dbReference type="Rhea" id="RHEA-COMP:17340"/>
        <dbReference type="ChEBI" id="CHEBI:33019"/>
        <dbReference type="ChEBI" id="CHEBI:61560"/>
        <dbReference type="ChEBI" id="CHEBI:173112"/>
        <dbReference type="EC" id="2.7.7.7"/>
    </reaction>
</comment>
<organism evidence="9 10">
    <name type="scientific">Thiocapsa roseopersicina</name>
    <dbReference type="NCBI Taxonomy" id="1058"/>
    <lineage>
        <taxon>Bacteria</taxon>
        <taxon>Pseudomonadati</taxon>
        <taxon>Pseudomonadota</taxon>
        <taxon>Gammaproteobacteria</taxon>
        <taxon>Chromatiales</taxon>
        <taxon>Chromatiaceae</taxon>
        <taxon>Thiocapsa</taxon>
    </lineage>
</organism>
<reference evidence="10" key="1">
    <citation type="submission" date="2016-10" db="EMBL/GenBank/DDBJ databases">
        <authorList>
            <person name="Varghese N."/>
            <person name="Submissions S."/>
        </authorList>
    </citation>
    <scope>NUCLEOTIDE SEQUENCE [LARGE SCALE GENOMIC DNA]</scope>
    <source>
        <strain evidence="10">DSM 217</strain>
    </source>
</reference>
<dbReference type="OrthoDB" id="9811073at2"/>
<gene>
    <name evidence="9" type="ORF">SAMN05421783_11450</name>
</gene>
<dbReference type="Gene3D" id="3.40.50.300">
    <property type="entry name" value="P-loop containing nucleotide triphosphate hydrolases"/>
    <property type="match status" value="1"/>
</dbReference>
<dbReference type="STRING" id="1058.SAMN05421783_11450"/>
<dbReference type="AlphaFoldDB" id="A0A1H2Z0Y5"/>
<dbReference type="InterPro" id="IPR004622">
    <property type="entry name" value="DNA_pol_HolB"/>
</dbReference>
<dbReference type="Pfam" id="PF09115">
    <property type="entry name" value="DNApol3-delta_C"/>
    <property type="match status" value="1"/>
</dbReference>
<dbReference type="GO" id="GO:0009360">
    <property type="term" value="C:DNA polymerase III complex"/>
    <property type="evidence" value="ECO:0007669"/>
    <property type="project" value="InterPro"/>
</dbReference>
<dbReference type="EMBL" id="FNNZ01000014">
    <property type="protein sequence ID" value="SDX10459.1"/>
    <property type="molecule type" value="Genomic_DNA"/>
</dbReference>
<dbReference type="GO" id="GO:0008408">
    <property type="term" value="F:3'-5' exonuclease activity"/>
    <property type="evidence" value="ECO:0007669"/>
    <property type="project" value="InterPro"/>
</dbReference>
<keyword evidence="10" id="KW-1185">Reference proteome</keyword>
<name>A0A1H2Z0Y5_THIRO</name>
<dbReference type="SUPFAM" id="SSF52540">
    <property type="entry name" value="P-loop containing nucleoside triphosphate hydrolases"/>
    <property type="match status" value="1"/>
</dbReference>
<keyword evidence="5" id="KW-0235">DNA replication</keyword>
<evidence type="ECO:0000256" key="1">
    <source>
        <dbReference type="ARBA" id="ARBA00012417"/>
    </source>
</evidence>
<protein>
    <recommendedName>
        <fullName evidence="2">DNA polymerase III subunit delta'</fullName>
        <ecNumber evidence="1">2.7.7.7</ecNumber>
    </recommendedName>
</protein>
<evidence type="ECO:0000259" key="8">
    <source>
        <dbReference type="Pfam" id="PF09115"/>
    </source>
</evidence>
<keyword evidence="3" id="KW-0808">Transferase</keyword>
<evidence type="ECO:0000256" key="6">
    <source>
        <dbReference type="ARBA" id="ARBA00022932"/>
    </source>
</evidence>
<dbReference type="GO" id="GO:0003887">
    <property type="term" value="F:DNA-directed DNA polymerase activity"/>
    <property type="evidence" value="ECO:0007669"/>
    <property type="project" value="UniProtKB-KW"/>
</dbReference>
<evidence type="ECO:0000313" key="10">
    <source>
        <dbReference type="Proteomes" id="UP000198816"/>
    </source>
</evidence>
<dbReference type="Proteomes" id="UP000198816">
    <property type="component" value="Unassembled WGS sequence"/>
</dbReference>
<dbReference type="NCBIfam" id="TIGR00678">
    <property type="entry name" value="holB"/>
    <property type="match status" value="1"/>
</dbReference>
<evidence type="ECO:0000256" key="5">
    <source>
        <dbReference type="ARBA" id="ARBA00022705"/>
    </source>
</evidence>
<dbReference type="InterPro" id="IPR015199">
    <property type="entry name" value="DNA_pol_III_delta_C"/>
</dbReference>
<dbReference type="GO" id="GO:0003677">
    <property type="term" value="F:DNA binding"/>
    <property type="evidence" value="ECO:0007669"/>
    <property type="project" value="InterPro"/>
</dbReference>
<feature type="domain" description="DNA polymerase III delta subunit C-terminal" evidence="8">
    <location>
        <begin position="219"/>
        <end position="330"/>
    </location>
</feature>
<evidence type="ECO:0000256" key="4">
    <source>
        <dbReference type="ARBA" id="ARBA00022695"/>
    </source>
</evidence>
<dbReference type="Gene3D" id="1.20.272.10">
    <property type="match status" value="1"/>
</dbReference>
<dbReference type="EC" id="2.7.7.7" evidence="1"/>
<dbReference type="PANTHER" id="PTHR11669">
    <property type="entry name" value="REPLICATION FACTOR C / DNA POLYMERASE III GAMMA-TAU SUBUNIT"/>
    <property type="match status" value="1"/>
</dbReference>
<evidence type="ECO:0000313" key="9">
    <source>
        <dbReference type="EMBL" id="SDX10459.1"/>
    </source>
</evidence>
<evidence type="ECO:0000256" key="7">
    <source>
        <dbReference type="ARBA" id="ARBA00049244"/>
    </source>
</evidence>
<proteinExistence type="predicted"/>
<accession>A0A1H2Z0Y5</accession>
<keyword evidence="6" id="KW-0239">DNA-directed DNA polymerase</keyword>
<evidence type="ECO:0000256" key="2">
    <source>
        <dbReference type="ARBA" id="ARBA00014363"/>
    </source>
</evidence>
<dbReference type="GO" id="GO:0006261">
    <property type="term" value="P:DNA-templated DNA replication"/>
    <property type="evidence" value="ECO:0007669"/>
    <property type="project" value="TreeGrafter"/>
</dbReference>
<dbReference type="Pfam" id="PF13177">
    <property type="entry name" value="DNA_pol3_delta2"/>
    <property type="match status" value="1"/>
</dbReference>
<dbReference type="PANTHER" id="PTHR11669:SF8">
    <property type="entry name" value="DNA POLYMERASE III SUBUNIT DELTA"/>
    <property type="match status" value="1"/>
</dbReference>
<keyword evidence="4" id="KW-0548">Nucleotidyltransferase</keyword>
<dbReference type="RefSeq" id="WP_093033782.1">
    <property type="nucleotide sequence ID" value="NZ_FNNZ01000014.1"/>
</dbReference>
<evidence type="ECO:0000256" key="3">
    <source>
        <dbReference type="ARBA" id="ARBA00022679"/>
    </source>
</evidence>
<sequence length="342" mass="37023">MTGPTPLAFDAPLPWLAEDWVRLDQARRDGRLAHGLLFSGPRGIGKRHLVELLARSMLCGAPTADGLACGRCADCALIAAESHPDLLRVGPDPEAKSEEIPVAAIRALVERGALTPSRAAWKVTLVDPADHLNAAAANALLKTLEEPPGAALIVLVTEQPGRLPATIRSRCGQIRIPTPSTADALAWLSGRIPEETAALRLCLAHGGPLCALDELDDARLEQRRERIAGFLAIARGERDPLIEAAAWNGLGPRLCLDWLAGWLVDLVRLAASEHPVRLDNPDQREALRTLARRLEPAALHRLLQRVLRARALVETRANPQLVLESLSIEWLRVGAGQALRRS</sequence>